<evidence type="ECO:0008006" key="3">
    <source>
        <dbReference type="Google" id="ProtNLM"/>
    </source>
</evidence>
<protein>
    <recommendedName>
        <fullName evidence="3">Dihydroneopterin aldolase</fullName>
    </recommendedName>
</protein>
<dbReference type="SUPFAM" id="SSF55620">
    <property type="entry name" value="Tetrahydrobiopterin biosynthesis enzymes-like"/>
    <property type="match status" value="1"/>
</dbReference>
<sequence>MTPGSFLHEYAADAFDAPLNDTLLCECRRVFVRGWHPGPKAAALRVDVSLYVPLADSPSTFDDLADVVDYEAVYHILHLHPFVAAREYSRAVAADLMNNPRIAAVRIAIHLPFVAPVDSYFLRDADSAFATAATRTAP</sequence>
<name>A0A1I7BG68_9BURK</name>
<proteinExistence type="predicted"/>
<dbReference type="AlphaFoldDB" id="A0A1I7BG68"/>
<dbReference type="InterPro" id="IPR043133">
    <property type="entry name" value="GTP-CH-I_C/QueF"/>
</dbReference>
<accession>A0A1I7BG68</accession>
<gene>
    <name evidence="1" type="ORF">SAMN05192563_1004455</name>
</gene>
<dbReference type="RefSeq" id="WP_093634028.1">
    <property type="nucleotide sequence ID" value="NZ_FPBH01000004.1"/>
</dbReference>
<dbReference type="Gene3D" id="3.30.1130.10">
    <property type="match status" value="1"/>
</dbReference>
<evidence type="ECO:0000313" key="1">
    <source>
        <dbReference type="EMBL" id="SFT86150.1"/>
    </source>
</evidence>
<evidence type="ECO:0000313" key="2">
    <source>
        <dbReference type="Proteomes" id="UP000198844"/>
    </source>
</evidence>
<dbReference type="Proteomes" id="UP000198844">
    <property type="component" value="Unassembled WGS sequence"/>
</dbReference>
<reference evidence="1 2" key="1">
    <citation type="submission" date="2016-10" db="EMBL/GenBank/DDBJ databases">
        <authorList>
            <person name="de Groot N.N."/>
        </authorList>
    </citation>
    <scope>NUCLEOTIDE SEQUENCE [LARGE SCALE GENOMIC DNA]</scope>
    <source>
        <strain evidence="1 2">LMG 27731</strain>
    </source>
</reference>
<dbReference type="EMBL" id="FPBH01000004">
    <property type="protein sequence ID" value="SFT86150.1"/>
    <property type="molecule type" value="Genomic_DNA"/>
</dbReference>
<dbReference type="OrthoDB" id="9093844at2"/>
<organism evidence="1 2">
    <name type="scientific">Paraburkholderia aspalathi</name>
    <dbReference type="NCBI Taxonomy" id="1324617"/>
    <lineage>
        <taxon>Bacteria</taxon>
        <taxon>Pseudomonadati</taxon>
        <taxon>Pseudomonadota</taxon>
        <taxon>Betaproteobacteria</taxon>
        <taxon>Burkholderiales</taxon>
        <taxon>Burkholderiaceae</taxon>
        <taxon>Paraburkholderia</taxon>
    </lineage>
</organism>